<protein>
    <submittedName>
        <fullName evidence="2">Uncharacterized protein</fullName>
    </submittedName>
</protein>
<dbReference type="EMBL" id="MFBE01000032">
    <property type="protein sequence ID" value="OGD90776.1"/>
    <property type="molecule type" value="Genomic_DNA"/>
</dbReference>
<name>A0A1F5GG17_9BACT</name>
<sequence>MIKFIILSVVSGAIFLGFTAFMYKPIEAWVKSYFITKKLLKETRSIRKALKGKHMADRLLDIWNNGHPWPLVSIDVLYSKNNFWQGAWWDSTIDKKLEGQGLVERFQENQQMKVRLSENKLTKAVIKRLNKLVDKGEF</sequence>
<feature type="transmembrane region" description="Helical" evidence="1">
    <location>
        <begin position="6"/>
        <end position="23"/>
    </location>
</feature>
<keyword evidence="1" id="KW-0812">Transmembrane</keyword>
<accession>A0A1F5GG17</accession>
<evidence type="ECO:0000313" key="3">
    <source>
        <dbReference type="Proteomes" id="UP000178492"/>
    </source>
</evidence>
<comment type="caution">
    <text evidence="2">The sequence shown here is derived from an EMBL/GenBank/DDBJ whole genome shotgun (WGS) entry which is preliminary data.</text>
</comment>
<reference evidence="2 3" key="1">
    <citation type="journal article" date="2016" name="Nat. Commun.">
        <title>Thousands of microbial genomes shed light on interconnected biogeochemical processes in an aquifer system.</title>
        <authorList>
            <person name="Anantharaman K."/>
            <person name="Brown C.T."/>
            <person name="Hug L.A."/>
            <person name="Sharon I."/>
            <person name="Castelle C.J."/>
            <person name="Probst A.J."/>
            <person name="Thomas B.C."/>
            <person name="Singh A."/>
            <person name="Wilkins M.J."/>
            <person name="Karaoz U."/>
            <person name="Brodie E.L."/>
            <person name="Williams K.H."/>
            <person name="Hubbard S.S."/>
            <person name="Banfield J.F."/>
        </authorList>
    </citation>
    <scope>NUCLEOTIDE SEQUENCE [LARGE SCALE GENOMIC DNA]</scope>
</reference>
<evidence type="ECO:0000256" key="1">
    <source>
        <dbReference type="SAM" id="Phobius"/>
    </source>
</evidence>
<keyword evidence="1" id="KW-1133">Transmembrane helix</keyword>
<evidence type="ECO:0000313" key="2">
    <source>
        <dbReference type="EMBL" id="OGD90776.1"/>
    </source>
</evidence>
<dbReference type="Proteomes" id="UP000178492">
    <property type="component" value="Unassembled WGS sequence"/>
</dbReference>
<dbReference type="AlphaFoldDB" id="A0A1F5GG17"/>
<gene>
    <name evidence="2" type="ORF">A3D81_00755</name>
</gene>
<proteinExistence type="predicted"/>
<organism evidence="2 3">
    <name type="scientific">Candidatus Curtissbacteria bacterium RIFCSPHIGHO2_02_FULL_40_17</name>
    <dbReference type="NCBI Taxonomy" id="1797715"/>
    <lineage>
        <taxon>Bacteria</taxon>
        <taxon>Candidatus Curtissiibacteriota</taxon>
    </lineage>
</organism>
<keyword evidence="1" id="KW-0472">Membrane</keyword>